<dbReference type="PATRIC" id="fig|1461693.3.peg.477"/>
<dbReference type="GO" id="GO:0005886">
    <property type="term" value="C:plasma membrane"/>
    <property type="evidence" value="ECO:0007669"/>
    <property type="project" value="UniProtKB-SubCell"/>
</dbReference>
<dbReference type="OrthoDB" id="9799199at2"/>
<proteinExistence type="inferred from homology"/>
<evidence type="ECO:0000256" key="12">
    <source>
        <dbReference type="ARBA" id="ARBA00022695"/>
    </source>
</evidence>
<keyword evidence="8" id="KW-1003">Cell membrane</keyword>
<evidence type="ECO:0000256" key="9">
    <source>
        <dbReference type="ARBA" id="ARBA00022516"/>
    </source>
</evidence>
<dbReference type="PANTHER" id="PTHR46382">
    <property type="entry name" value="PHOSPHATIDATE CYTIDYLYLTRANSFERASE"/>
    <property type="match status" value="1"/>
</dbReference>
<keyword evidence="17" id="KW-1208">Phospholipid metabolism</keyword>
<evidence type="ECO:0000256" key="14">
    <source>
        <dbReference type="ARBA" id="ARBA00023098"/>
    </source>
</evidence>
<evidence type="ECO:0000256" key="10">
    <source>
        <dbReference type="ARBA" id="ARBA00022679"/>
    </source>
</evidence>
<evidence type="ECO:0000256" key="3">
    <source>
        <dbReference type="ARBA" id="ARBA00005119"/>
    </source>
</evidence>
<feature type="transmembrane region" description="Helical" evidence="19">
    <location>
        <begin position="60"/>
        <end position="82"/>
    </location>
</feature>
<feature type="transmembrane region" description="Helical" evidence="19">
    <location>
        <begin position="171"/>
        <end position="204"/>
    </location>
</feature>
<keyword evidence="21" id="KW-1185">Reference proteome</keyword>
<comment type="subcellular location">
    <subcellularLocation>
        <location evidence="2">Cell membrane</location>
        <topology evidence="2">Multi-pass membrane protein</topology>
    </subcellularLocation>
</comment>
<dbReference type="PROSITE" id="PS01315">
    <property type="entry name" value="CDS"/>
    <property type="match status" value="1"/>
</dbReference>
<keyword evidence="9" id="KW-0444">Lipid biosynthesis</keyword>
<organism evidence="20 21">
    <name type="scientific">Actibacterium atlanticum</name>
    <dbReference type="NCBI Taxonomy" id="1461693"/>
    <lineage>
        <taxon>Bacteria</taxon>
        <taxon>Pseudomonadati</taxon>
        <taxon>Pseudomonadota</taxon>
        <taxon>Alphaproteobacteria</taxon>
        <taxon>Rhodobacterales</taxon>
        <taxon>Roseobacteraceae</taxon>
        <taxon>Actibacterium</taxon>
    </lineage>
</organism>
<name>A0A058ZQN9_9RHOB</name>
<sequence length="261" mass="27326">MAAQWEDLKPRLMTAAVMAVVGIGAIWLGGVWFLALVAVASGVMIWELARMIAPEKPAKAIQLGVLGAVTVILARFLPIFYVFPVLAAPGLVGMSLLKRHPVMIALYGFAILLCGYVLIEFRHSGGVGTILWMVLVVIASDVAGYFAGRSLGGPKFWPAISPKKTWSGTVAGWVGAAAVGLAFAPFVSGVGALVLISVLVAFAAQMGDIAESAIKRKLGVKDSSNILPGHGGLMDRFDGLIGAALCLMVVAHVLPMPVFTF</sequence>
<evidence type="ECO:0000313" key="21">
    <source>
        <dbReference type="Proteomes" id="UP000024836"/>
    </source>
</evidence>
<dbReference type="AlphaFoldDB" id="A0A058ZQN9"/>
<keyword evidence="13 19" id="KW-1133">Transmembrane helix</keyword>
<dbReference type="Proteomes" id="UP000024836">
    <property type="component" value="Unassembled WGS sequence"/>
</dbReference>
<feature type="transmembrane region" description="Helical" evidence="19">
    <location>
        <begin position="15"/>
        <end position="48"/>
    </location>
</feature>
<keyword evidence="10 18" id="KW-0808">Transferase</keyword>
<feature type="transmembrane region" description="Helical" evidence="19">
    <location>
        <begin position="131"/>
        <end position="151"/>
    </location>
</feature>
<dbReference type="STRING" id="1461693.ATO10_02305"/>
<evidence type="ECO:0000256" key="19">
    <source>
        <dbReference type="SAM" id="Phobius"/>
    </source>
</evidence>
<evidence type="ECO:0000256" key="16">
    <source>
        <dbReference type="ARBA" id="ARBA00023209"/>
    </source>
</evidence>
<comment type="catalytic activity">
    <reaction evidence="1 18">
        <text>a 1,2-diacyl-sn-glycero-3-phosphate + CTP + H(+) = a CDP-1,2-diacyl-sn-glycerol + diphosphate</text>
        <dbReference type="Rhea" id="RHEA:16229"/>
        <dbReference type="ChEBI" id="CHEBI:15378"/>
        <dbReference type="ChEBI" id="CHEBI:33019"/>
        <dbReference type="ChEBI" id="CHEBI:37563"/>
        <dbReference type="ChEBI" id="CHEBI:58332"/>
        <dbReference type="ChEBI" id="CHEBI:58608"/>
        <dbReference type="EC" id="2.7.7.41"/>
    </reaction>
</comment>
<comment type="caution">
    <text evidence="20">The sequence shown here is derived from an EMBL/GenBank/DDBJ whole genome shotgun (WGS) entry which is preliminary data.</text>
</comment>
<dbReference type="UniPathway" id="UPA00557">
    <property type="reaction ID" value="UER00614"/>
</dbReference>
<dbReference type="GO" id="GO:0016024">
    <property type="term" value="P:CDP-diacylglycerol biosynthetic process"/>
    <property type="evidence" value="ECO:0007669"/>
    <property type="project" value="UniProtKB-UniPathway"/>
</dbReference>
<evidence type="ECO:0000256" key="7">
    <source>
        <dbReference type="ARBA" id="ARBA00019373"/>
    </source>
</evidence>
<dbReference type="RefSeq" id="WP_035247471.1">
    <property type="nucleotide sequence ID" value="NZ_AQQY01000001.1"/>
</dbReference>
<keyword evidence="15 19" id="KW-0472">Membrane</keyword>
<evidence type="ECO:0000256" key="11">
    <source>
        <dbReference type="ARBA" id="ARBA00022692"/>
    </source>
</evidence>
<evidence type="ECO:0000256" key="5">
    <source>
        <dbReference type="ARBA" id="ARBA00010185"/>
    </source>
</evidence>
<evidence type="ECO:0000256" key="8">
    <source>
        <dbReference type="ARBA" id="ARBA00022475"/>
    </source>
</evidence>
<comment type="similarity">
    <text evidence="5 18">Belongs to the CDS family.</text>
</comment>
<dbReference type="GO" id="GO:0004605">
    <property type="term" value="F:phosphatidate cytidylyltransferase activity"/>
    <property type="evidence" value="ECO:0007669"/>
    <property type="project" value="UniProtKB-EC"/>
</dbReference>
<dbReference type="InterPro" id="IPR000374">
    <property type="entry name" value="PC_trans"/>
</dbReference>
<dbReference type="PANTHER" id="PTHR46382:SF1">
    <property type="entry name" value="PHOSPHATIDATE CYTIDYLYLTRANSFERASE"/>
    <property type="match status" value="1"/>
</dbReference>
<reference evidence="20 21" key="1">
    <citation type="submission" date="2013-04" db="EMBL/GenBank/DDBJ databases">
        <title>Shimia sp. 22II-S11-Z10 Genome Sequencing.</title>
        <authorList>
            <person name="Lai Q."/>
            <person name="Li G."/>
            <person name="Shao Z."/>
        </authorList>
    </citation>
    <scope>NUCLEOTIDE SEQUENCE [LARGE SCALE GENOMIC DNA]</scope>
    <source>
        <strain evidence="21">22II-S11-Z10</strain>
    </source>
</reference>
<evidence type="ECO:0000256" key="6">
    <source>
        <dbReference type="ARBA" id="ARBA00012487"/>
    </source>
</evidence>
<dbReference type="EC" id="2.7.7.41" evidence="6 18"/>
<evidence type="ECO:0000313" key="20">
    <source>
        <dbReference type="EMBL" id="KCV83555.1"/>
    </source>
</evidence>
<feature type="transmembrane region" description="Helical" evidence="19">
    <location>
        <begin position="240"/>
        <end position="259"/>
    </location>
</feature>
<keyword evidence="11 18" id="KW-0812">Transmembrane</keyword>
<gene>
    <name evidence="20" type="ORF">ATO10_02305</name>
</gene>
<evidence type="ECO:0000256" key="18">
    <source>
        <dbReference type="RuleBase" id="RU003938"/>
    </source>
</evidence>
<accession>A0A058ZQN9</accession>
<comment type="pathway">
    <text evidence="4">Lipid metabolism.</text>
</comment>
<evidence type="ECO:0000256" key="2">
    <source>
        <dbReference type="ARBA" id="ARBA00004651"/>
    </source>
</evidence>
<evidence type="ECO:0000256" key="4">
    <source>
        <dbReference type="ARBA" id="ARBA00005189"/>
    </source>
</evidence>
<dbReference type="eggNOG" id="COG0575">
    <property type="taxonomic scope" value="Bacteria"/>
</dbReference>
<dbReference type="Pfam" id="PF01148">
    <property type="entry name" value="CTP_transf_1"/>
    <property type="match status" value="1"/>
</dbReference>
<evidence type="ECO:0000256" key="13">
    <source>
        <dbReference type="ARBA" id="ARBA00022989"/>
    </source>
</evidence>
<evidence type="ECO:0000256" key="15">
    <source>
        <dbReference type="ARBA" id="ARBA00023136"/>
    </source>
</evidence>
<dbReference type="EMBL" id="AQQY01000001">
    <property type="protein sequence ID" value="KCV83555.1"/>
    <property type="molecule type" value="Genomic_DNA"/>
</dbReference>
<keyword evidence="14" id="KW-0443">Lipid metabolism</keyword>
<comment type="pathway">
    <text evidence="3 18">Phospholipid metabolism; CDP-diacylglycerol biosynthesis; CDP-diacylglycerol from sn-glycerol 3-phosphate: step 3/3.</text>
</comment>
<evidence type="ECO:0000256" key="17">
    <source>
        <dbReference type="ARBA" id="ARBA00023264"/>
    </source>
</evidence>
<feature type="transmembrane region" description="Helical" evidence="19">
    <location>
        <begin position="102"/>
        <end position="119"/>
    </location>
</feature>
<keyword evidence="12 18" id="KW-0548">Nucleotidyltransferase</keyword>
<keyword evidence="16" id="KW-0594">Phospholipid biosynthesis</keyword>
<evidence type="ECO:0000256" key="1">
    <source>
        <dbReference type="ARBA" id="ARBA00001698"/>
    </source>
</evidence>
<protein>
    <recommendedName>
        <fullName evidence="7 18">Phosphatidate cytidylyltransferase</fullName>
        <ecNumber evidence="6 18">2.7.7.41</ecNumber>
    </recommendedName>
</protein>